<feature type="region of interest" description="Disordered" evidence="4">
    <location>
        <begin position="344"/>
        <end position="385"/>
    </location>
</feature>
<keyword evidence="6" id="KW-0282">Flagellum</keyword>
<reference evidence="6 7" key="1">
    <citation type="submission" date="2024-09" db="EMBL/GenBank/DDBJ databases">
        <title>Novel species of the genus Pelomonas and Roseateles isolated from streams.</title>
        <authorList>
            <person name="Lu H."/>
        </authorList>
    </citation>
    <scope>NUCLEOTIDE SEQUENCE [LARGE SCALE GENOMIC DNA]</scope>
    <source>
        <strain evidence="6 7">BYS96W</strain>
    </source>
</reference>
<feature type="compositionally biased region" description="Low complexity" evidence="4">
    <location>
        <begin position="61"/>
        <end position="72"/>
    </location>
</feature>
<feature type="compositionally biased region" description="Pro residues" evidence="4">
    <location>
        <begin position="73"/>
        <end position="82"/>
    </location>
</feature>
<organism evidence="6 7">
    <name type="scientific">Pelomonas nitida</name>
    <dbReference type="NCBI Taxonomy" id="3299027"/>
    <lineage>
        <taxon>Bacteria</taxon>
        <taxon>Pseudomonadati</taxon>
        <taxon>Pseudomonadota</taxon>
        <taxon>Betaproteobacteria</taxon>
        <taxon>Burkholderiales</taxon>
        <taxon>Sphaerotilaceae</taxon>
        <taxon>Roseateles</taxon>
    </lineage>
</organism>
<dbReference type="PANTHER" id="PTHR37533:SF2">
    <property type="entry name" value="FLAGELLAR HOOK-LENGTH CONTROL PROTEIN"/>
    <property type="match status" value="1"/>
</dbReference>
<feature type="compositionally biased region" description="Low complexity" evidence="4">
    <location>
        <begin position="361"/>
        <end position="373"/>
    </location>
</feature>
<dbReference type="InterPro" id="IPR001635">
    <property type="entry name" value="Flag_hook_Flik"/>
</dbReference>
<dbReference type="Gene3D" id="3.30.750.140">
    <property type="match status" value="1"/>
</dbReference>
<keyword evidence="6" id="KW-0966">Cell projection</keyword>
<dbReference type="EMBL" id="JBIGIA010000005">
    <property type="protein sequence ID" value="MFG6456714.1"/>
    <property type="molecule type" value="Genomic_DNA"/>
</dbReference>
<accession>A0ABW7G4D3</accession>
<comment type="function">
    <text evidence="1">Controls the length of the flagellar hook.</text>
</comment>
<keyword evidence="7" id="KW-1185">Reference proteome</keyword>
<protein>
    <submittedName>
        <fullName evidence="6">Flagellar hook-length control protein FliK</fullName>
    </submittedName>
</protein>
<keyword evidence="6" id="KW-0969">Cilium</keyword>
<dbReference type="PRINTS" id="PR01007">
    <property type="entry name" value="FLGHOOKFLIK"/>
</dbReference>
<feature type="compositionally biased region" description="Basic and acidic residues" evidence="4">
    <location>
        <begin position="166"/>
        <end position="184"/>
    </location>
</feature>
<gene>
    <name evidence="6" type="ORF">ACG00X_07700</name>
</gene>
<evidence type="ECO:0000256" key="1">
    <source>
        <dbReference type="ARBA" id="ARBA00003944"/>
    </source>
</evidence>
<dbReference type="Proteomes" id="UP001606305">
    <property type="component" value="Unassembled WGS sequence"/>
</dbReference>
<comment type="similarity">
    <text evidence="2">Belongs to the FliK family.</text>
</comment>
<feature type="domain" description="Flagellar hook-length control protein-like C-terminal" evidence="5">
    <location>
        <begin position="275"/>
        <end position="354"/>
    </location>
</feature>
<dbReference type="InterPro" id="IPR038610">
    <property type="entry name" value="FliK-like_C_sf"/>
</dbReference>
<dbReference type="Pfam" id="PF02120">
    <property type="entry name" value="Flg_hook"/>
    <property type="match status" value="1"/>
</dbReference>
<evidence type="ECO:0000256" key="3">
    <source>
        <dbReference type="ARBA" id="ARBA00022795"/>
    </source>
</evidence>
<dbReference type="InterPro" id="IPR052563">
    <property type="entry name" value="FliK"/>
</dbReference>
<evidence type="ECO:0000313" key="7">
    <source>
        <dbReference type="Proteomes" id="UP001606305"/>
    </source>
</evidence>
<dbReference type="InterPro" id="IPR021136">
    <property type="entry name" value="Flagellar_hook_control-like_C"/>
</dbReference>
<feature type="compositionally biased region" description="Low complexity" evidence="4">
    <location>
        <begin position="147"/>
        <end position="161"/>
    </location>
</feature>
<evidence type="ECO:0000256" key="4">
    <source>
        <dbReference type="SAM" id="MobiDB-lite"/>
    </source>
</evidence>
<dbReference type="RefSeq" id="WP_394487492.1">
    <property type="nucleotide sequence ID" value="NZ_JBIGIA010000005.1"/>
</dbReference>
<dbReference type="PANTHER" id="PTHR37533">
    <property type="entry name" value="FLAGELLAR HOOK-LENGTH CONTROL PROTEIN"/>
    <property type="match status" value="1"/>
</dbReference>
<name>A0ABW7G4D3_9BURK</name>
<dbReference type="CDD" id="cd17470">
    <property type="entry name" value="T3SS_Flik_C"/>
    <property type="match status" value="1"/>
</dbReference>
<keyword evidence="3" id="KW-1005">Bacterial flagellum biogenesis</keyword>
<sequence length="401" mass="40072">MLASTAITTPKPAASLPPAGPAPQPANTAGSAPAFAHFLTSQTAPPPPSPEPEARSPDTNATVAAQRRQAAQPPKPATPKPPGDGTAKAEAKPSETGRAEAGADDAVSASDDDQDDTATPQLKEFTQLIGLNTQPADATARPDTRQARAAADAADEQTGAPTAGPRDTRADARTAKAGEQRADAAKSAQLAELTAHSADQRAAEPLTRASAERQGGEPAAVTGQTGAPSFAAALAQAMPASAVPADTPGTAPATHHAAVHTDLHDGGFGSELGTRISLMAVDGVQQAELQLNPADMGPVAVQITVDGSQAQVSFHAAQAETRQALEQSLPDLAAALQGQGLTLSGGGVFQQSRRDAEPGNDRSSSSGPGRSTRGAGGSIAATGNATAAPVRRSVGLLDTFA</sequence>
<comment type="caution">
    <text evidence="6">The sequence shown here is derived from an EMBL/GenBank/DDBJ whole genome shotgun (WGS) entry which is preliminary data.</text>
</comment>
<evidence type="ECO:0000256" key="2">
    <source>
        <dbReference type="ARBA" id="ARBA00009149"/>
    </source>
</evidence>
<proteinExistence type="inferred from homology"/>
<evidence type="ECO:0000259" key="5">
    <source>
        <dbReference type="Pfam" id="PF02120"/>
    </source>
</evidence>
<feature type="region of interest" description="Disordered" evidence="4">
    <location>
        <begin position="1"/>
        <end position="224"/>
    </location>
</feature>
<evidence type="ECO:0000313" key="6">
    <source>
        <dbReference type="EMBL" id="MFG6456714.1"/>
    </source>
</evidence>
<feature type="compositionally biased region" description="Basic and acidic residues" evidence="4">
    <location>
        <begin position="87"/>
        <end position="98"/>
    </location>
</feature>